<dbReference type="VEuPathDB" id="FungiDB:P175DRAFT_0501947"/>
<gene>
    <name evidence="2" type="ORF">P175DRAFT_0501947</name>
</gene>
<proteinExistence type="predicted"/>
<dbReference type="EMBL" id="MSFN02000005">
    <property type="protein sequence ID" value="PTU19782.1"/>
    <property type="molecule type" value="Genomic_DNA"/>
</dbReference>
<reference evidence="2 3" key="1">
    <citation type="journal article" date="2018" name="Proc. Natl. Acad. Sci. U.S.A.">
        <title>Linking secondary metabolites to gene clusters through genome sequencing of six diverse Aspergillus species.</title>
        <authorList>
            <person name="Kaerboelling I."/>
            <person name="Vesth T.C."/>
            <person name="Frisvad J.C."/>
            <person name="Nybo J.L."/>
            <person name="Theobald S."/>
            <person name="Kuo A."/>
            <person name="Bowyer P."/>
            <person name="Matsuda Y."/>
            <person name="Mondo S."/>
            <person name="Lyhne E.K."/>
            <person name="Kogle M.E."/>
            <person name="Clum A."/>
            <person name="Lipzen A."/>
            <person name="Salamov A."/>
            <person name="Ngan C.Y."/>
            <person name="Daum C."/>
            <person name="Chiniquy J."/>
            <person name="Barry K."/>
            <person name="LaButti K."/>
            <person name="Haridas S."/>
            <person name="Simmons B.A."/>
            <person name="Magnuson J.K."/>
            <person name="Mortensen U.H."/>
            <person name="Larsen T.O."/>
            <person name="Grigoriev I.V."/>
            <person name="Baker S.E."/>
            <person name="Andersen M.R."/>
        </authorList>
    </citation>
    <scope>NUCLEOTIDE SEQUENCE [LARGE SCALE GENOMIC DNA]</scope>
    <source>
        <strain evidence="2 3">IBT 24754</strain>
    </source>
</reference>
<keyword evidence="1" id="KW-0472">Membrane</keyword>
<organism evidence="2 3">
    <name type="scientific">Aspergillus ochraceoroseus IBT 24754</name>
    <dbReference type="NCBI Taxonomy" id="1392256"/>
    <lineage>
        <taxon>Eukaryota</taxon>
        <taxon>Fungi</taxon>
        <taxon>Dikarya</taxon>
        <taxon>Ascomycota</taxon>
        <taxon>Pezizomycotina</taxon>
        <taxon>Eurotiomycetes</taxon>
        <taxon>Eurotiomycetidae</taxon>
        <taxon>Eurotiales</taxon>
        <taxon>Aspergillaceae</taxon>
        <taxon>Aspergillus</taxon>
        <taxon>Aspergillus subgen. Nidulantes</taxon>
    </lineage>
</organism>
<accession>A0A2T5LU22</accession>
<evidence type="ECO:0000313" key="3">
    <source>
        <dbReference type="Proteomes" id="UP000244073"/>
    </source>
</evidence>
<dbReference type="GeneID" id="63814158"/>
<dbReference type="AlphaFoldDB" id="A0A2T5LU22"/>
<dbReference type="RefSeq" id="XP_040751174.1">
    <property type="nucleotide sequence ID" value="XM_040897276.1"/>
</dbReference>
<protein>
    <submittedName>
        <fullName evidence="2">Uncharacterized protein</fullName>
    </submittedName>
</protein>
<evidence type="ECO:0000256" key="1">
    <source>
        <dbReference type="SAM" id="Phobius"/>
    </source>
</evidence>
<keyword evidence="1" id="KW-0812">Transmembrane</keyword>
<name>A0A2T5LU22_9EURO</name>
<keyword evidence="1" id="KW-1133">Transmembrane helix</keyword>
<sequence>MVKRIPSRWAGVMEEFHRYFSSGQFLVLDLILLDWFFTLAVTLYNCIEGILNPTASTLEYRHSKYLHIYT</sequence>
<dbReference type="Proteomes" id="UP000244073">
    <property type="component" value="Unassembled WGS sequence"/>
</dbReference>
<evidence type="ECO:0000313" key="2">
    <source>
        <dbReference type="EMBL" id="PTU19782.1"/>
    </source>
</evidence>
<comment type="caution">
    <text evidence="2">The sequence shown here is derived from an EMBL/GenBank/DDBJ whole genome shotgun (WGS) entry which is preliminary data.</text>
</comment>
<feature type="transmembrane region" description="Helical" evidence="1">
    <location>
        <begin position="25"/>
        <end position="44"/>
    </location>
</feature>